<dbReference type="KEGG" id="cci:CC1G_04321"/>
<dbReference type="OrthoDB" id="3188789at2759"/>
<evidence type="ECO:0000313" key="2">
    <source>
        <dbReference type="EMBL" id="EAU88615.2"/>
    </source>
</evidence>
<accession>A8NFP9</accession>
<feature type="transmembrane region" description="Helical" evidence="1">
    <location>
        <begin position="43"/>
        <end position="64"/>
    </location>
</feature>
<feature type="transmembrane region" description="Helical" evidence="1">
    <location>
        <begin position="76"/>
        <end position="100"/>
    </location>
</feature>
<keyword evidence="1" id="KW-1133">Transmembrane helix</keyword>
<keyword evidence="3" id="KW-1185">Reference proteome</keyword>
<name>A8NFP9_COPC7</name>
<reference evidence="2 3" key="1">
    <citation type="journal article" date="2010" name="Proc. Natl. Acad. Sci. U.S.A.">
        <title>Insights into evolution of multicellular fungi from the assembled chromosomes of the mushroom Coprinopsis cinerea (Coprinus cinereus).</title>
        <authorList>
            <person name="Stajich J.E."/>
            <person name="Wilke S.K."/>
            <person name="Ahren D."/>
            <person name="Au C.H."/>
            <person name="Birren B.W."/>
            <person name="Borodovsky M."/>
            <person name="Burns C."/>
            <person name="Canback B."/>
            <person name="Casselton L.A."/>
            <person name="Cheng C.K."/>
            <person name="Deng J."/>
            <person name="Dietrich F.S."/>
            <person name="Fargo D.C."/>
            <person name="Farman M.L."/>
            <person name="Gathman A.C."/>
            <person name="Goldberg J."/>
            <person name="Guigo R."/>
            <person name="Hoegger P.J."/>
            <person name="Hooker J.B."/>
            <person name="Huggins A."/>
            <person name="James T.Y."/>
            <person name="Kamada T."/>
            <person name="Kilaru S."/>
            <person name="Kodira C."/>
            <person name="Kues U."/>
            <person name="Kupfer D."/>
            <person name="Kwan H.S."/>
            <person name="Lomsadze A."/>
            <person name="Li W."/>
            <person name="Lilly W.W."/>
            <person name="Ma L.J."/>
            <person name="Mackey A.J."/>
            <person name="Manning G."/>
            <person name="Martin F."/>
            <person name="Muraguchi H."/>
            <person name="Natvig D.O."/>
            <person name="Palmerini H."/>
            <person name="Ramesh M.A."/>
            <person name="Rehmeyer C.J."/>
            <person name="Roe B.A."/>
            <person name="Shenoy N."/>
            <person name="Stanke M."/>
            <person name="Ter-Hovhannisyan V."/>
            <person name="Tunlid A."/>
            <person name="Velagapudi R."/>
            <person name="Vision T.J."/>
            <person name="Zeng Q."/>
            <person name="Zolan M.E."/>
            <person name="Pukkila P.J."/>
        </authorList>
    </citation>
    <scope>NUCLEOTIDE SEQUENCE [LARGE SCALE GENOMIC DNA]</scope>
    <source>
        <strain evidence="3">Okayama-7 / 130 / ATCC MYA-4618 / FGSC 9003</strain>
    </source>
</reference>
<proteinExistence type="predicted"/>
<sequence length="328" mass="36190">MDNGFHLIRAVFFALLLLFNLLTLGFSAWNINLLSKTDLGSSATASFVLFESCLLLVCIAMGFLESFIPTARTSNILVECAWTVTLSLFQLGAAISATMNGPPLLCRSPSNDQLCTASSLLVPSIWLSCVISFAYFFTFFITVLAHRIAVANIWAETVYSVSWFDIGPAHPRIQIQKGDSFWERESIRSHIHGASFSDIESAKGIFETVEVTAPWAKDVPLKRGVDAPFSLSSTRNTPATSPAFTSKTLPPIPSFRLSTPRGTFSPSRFVERFRESRVLSRAETPTQFGRHLVRDNAPFPSAVVDHDQPIPKPRGCEWVRADALKSPV</sequence>
<dbReference type="GeneID" id="6009838"/>
<protein>
    <recommendedName>
        <fullName evidence="4">MARVEL domain-containing protein</fullName>
    </recommendedName>
</protein>
<dbReference type="OMA" id="RGVDHPF"/>
<dbReference type="HOGENOM" id="CLU_051224_0_0_1"/>
<evidence type="ECO:0008006" key="4">
    <source>
        <dbReference type="Google" id="ProtNLM"/>
    </source>
</evidence>
<dbReference type="RefSeq" id="XP_001833342.2">
    <property type="nucleotide sequence ID" value="XM_001833290.2"/>
</dbReference>
<feature type="transmembrane region" description="Helical" evidence="1">
    <location>
        <begin position="120"/>
        <end position="145"/>
    </location>
</feature>
<keyword evidence="1" id="KW-0812">Transmembrane</keyword>
<feature type="transmembrane region" description="Helical" evidence="1">
    <location>
        <begin position="7"/>
        <end position="31"/>
    </location>
</feature>
<organism evidence="2 3">
    <name type="scientific">Coprinopsis cinerea (strain Okayama-7 / 130 / ATCC MYA-4618 / FGSC 9003)</name>
    <name type="common">Inky cap fungus</name>
    <name type="synonym">Hormographiella aspergillata</name>
    <dbReference type="NCBI Taxonomy" id="240176"/>
    <lineage>
        <taxon>Eukaryota</taxon>
        <taxon>Fungi</taxon>
        <taxon>Dikarya</taxon>
        <taxon>Basidiomycota</taxon>
        <taxon>Agaricomycotina</taxon>
        <taxon>Agaricomycetes</taxon>
        <taxon>Agaricomycetidae</taxon>
        <taxon>Agaricales</taxon>
        <taxon>Agaricineae</taxon>
        <taxon>Psathyrellaceae</taxon>
        <taxon>Coprinopsis</taxon>
    </lineage>
</organism>
<evidence type="ECO:0000256" key="1">
    <source>
        <dbReference type="SAM" id="Phobius"/>
    </source>
</evidence>
<dbReference type="Proteomes" id="UP000001861">
    <property type="component" value="Unassembled WGS sequence"/>
</dbReference>
<gene>
    <name evidence="2" type="ORF">CC1G_04321</name>
</gene>
<dbReference type="eggNOG" id="ENOG502SRMA">
    <property type="taxonomic scope" value="Eukaryota"/>
</dbReference>
<dbReference type="EMBL" id="AACS02000002">
    <property type="protein sequence ID" value="EAU88615.2"/>
    <property type="molecule type" value="Genomic_DNA"/>
</dbReference>
<dbReference type="STRING" id="240176.A8NFP9"/>
<evidence type="ECO:0000313" key="3">
    <source>
        <dbReference type="Proteomes" id="UP000001861"/>
    </source>
</evidence>
<dbReference type="InParanoid" id="A8NFP9"/>
<comment type="caution">
    <text evidence="2">The sequence shown here is derived from an EMBL/GenBank/DDBJ whole genome shotgun (WGS) entry which is preliminary data.</text>
</comment>
<keyword evidence="1" id="KW-0472">Membrane</keyword>
<dbReference type="AlphaFoldDB" id="A8NFP9"/>
<dbReference type="VEuPathDB" id="FungiDB:CC1G_04321"/>